<accession>A0ABP6U6T0</accession>
<comment type="caution">
    <text evidence="1">The sequence shown here is derived from an EMBL/GenBank/DDBJ whole genome shotgun (WGS) entry which is preliminary data.</text>
</comment>
<sequence length="119" mass="12486">MGADMGNSYEELRAAVAADGGLHVITMGALRDIEGVRRLGNRVLGTISGQLSSHGMGHLPKELPANQDSPVRVYLLGTPIAEVVDAVHHPSLKGDETLRGVGGSEARAQLQKIREIIGG</sequence>
<keyword evidence="2" id="KW-1185">Reference proteome</keyword>
<dbReference type="EMBL" id="BAAAXF010000073">
    <property type="protein sequence ID" value="GAA3503129.1"/>
    <property type="molecule type" value="Genomic_DNA"/>
</dbReference>
<evidence type="ECO:0000313" key="1">
    <source>
        <dbReference type="EMBL" id="GAA3503129.1"/>
    </source>
</evidence>
<gene>
    <name evidence="1" type="ORF">GCM10019016_102390</name>
</gene>
<reference evidence="2" key="1">
    <citation type="journal article" date="2019" name="Int. J. Syst. Evol. Microbiol.">
        <title>The Global Catalogue of Microorganisms (GCM) 10K type strain sequencing project: providing services to taxonomists for standard genome sequencing and annotation.</title>
        <authorList>
            <consortium name="The Broad Institute Genomics Platform"/>
            <consortium name="The Broad Institute Genome Sequencing Center for Infectious Disease"/>
            <person name="Wu L."/>
            <person name="Ma J."/>
        </authorList>
    </citation>
    <scope>NUCLEOTIDE SEQUENCE [LARGE SCALE GENOMIC DNA]</scope>
    <source>
        <strain evidence="2">JCM 4816</strain>
    </source>
</reference>
<proteinExistence type="predicted"/>
<dbReference type="Proteomes" id="UP001501455">
    <property type="component" value="Unassembled WGS sequence"/>
</dbReference>
<protein>
    <submittedName>
        <fullName evidence="1">Uncharacterized protein</fullName>
    </submittedName>
</protein>
<name>A0ABP6U6T0_9ACTN</name>
<evidence type="ECO:0000313" key="2">
    <source>
        <dbReference type="Proteomes" id="UP001501455"/>
    </source>
</evidence>
<organism evidence="1 2">
    <name type="scientific">Streptomyces prasinosporus</name>
    <dbReference type="NCBI Taxonomy" id="68256"/>
    <lineage>
        <taxon>Bacteria</taxon>
        <taxon>Bacillati</taxon>
        <taxon>Actinomycetota</taxon>
        <taxon>Actinomycetes</taxon>
        <taxon>Kitasatosporales</taxon>
        <taxon>Streptomycetaceae</taxon>
        <taxon>Streptomyces</taxon>
        <taxon>Streptomyces albogriseolus group</taxon>
    </lineage>
</organism>